<sequence length="414" mass="48194">MSYSNLKGIILDSFALFAEFQNVTLYRNNSFFENYTQSFQTPTTHDYITTIPGVRVFFYCLYIIIFITGICGNVLVCYVVFRNKSMQTVTNIFITNLALSDILLCTFAVTFTPLYIFLRQWIFGRVFCHLLPYVQGVSVYISAITLMSIAIDRFFVIIYPFKSRLKVKYCLMIVVIIWITAALLTLPYGIFISLTVLKGRLYCDEEWPHEASRRAFGLCTSVLQFVVPFIIISICYLKVCSKLRDRARTKPGTKSLRKEEWERERTRKTNRMLIAMVVIFGVSWLPLNMYNLVVDFHIPALSWEYLSLFFVLSHSVAMGSTCYNPFLYAWLNDNFRKEFKMVLPCFKVQPTTRMINSAKHDRTCNGHDTVQETLMLRANSLKREVRQEKTTSVKYMTETDTVKLQIVSNEDEVI</sequence>
<evidence type="ECO:0000256" key="1">
    <source>
        <dbReference type="ARBA" id="ARBA00004141"/>
    </source>
</evidence>
<dbReference type="Pfam" id="PF00001">
    <property type="entry name" value="7tm_1"/>
    <property type="match status" value="1"/>
</dbReference>
<dbReference type="PANTHER" id="PTHR24235:SF29">
    <property type="entry name" value="GH23382P"/>
    <property type="match status" value="1"/>
</dbReference>
<keyword evidence="6 10" id="KW-0472">Membrane</keyword>
<dbReference type="InterPro" id="IPR000611">
    <property type="entry name" value="NPY_rcpt"/>
</dbReference>
<feature type="transmembrane region" description="Helical" evidence="10">
    <location>
        <begin position="171"/>
        <end position="195"/>
    </location>
</feature>
<feature type="transmembrane region" description="Helical" evidence="10">
    <location>
        <begin position="305"/>
        <end position="331"/>
    </location>
</feature>
<gene>
    <name evidence="13" type="primary">LOC106457645</name>
</gene>
<comment type="subcellular location">
    <subcellularLocation>
        <location evidence="1">Membrane</location>
        <topology evidence="1">Multi-pass membrane protein</topology>
    </subcellularLocation>
</comment>
<comment type="similarity">
    <text evidence="2 9">Belongs to the G-protein coupled receptor 1 family.</text>
</comment>
<evidence type="ECO:0000256" key="3">
    <source>
        <dbReference type="ARBA" id="ARBA00022692"/>
    </source>
</evidence>
<feature type="transmembrane region" description="Helical" evidence="10">
    <location>
        <begin position="215"/>
        <end position="237"/>
    </location>
</feature>
<evidence type="ECO:0000256" key="8">
    <source>
        <dbReference type="ARBA" id="ARBA00023224"/>
    </source>
</evidence>
<dbReference type="PROSITE" id="PS00237">
    <property type="entry name" value="G_PROTEIN_RECEP_F1_1"/>
    <property type="match status" value="1"/>
</dbReference>
<evidence type="ECO:0000256" key="10">
    <source>
        <dbReference type="SAM" id="Phobius"/>
    </source>
</evidence>
<accession>A0ABM1S6U6</accession>
<feature type="transmembrane region" description="Helical" evidence="10">
    <location>
        <begin position="137"/>
        <end position="159"/>
    </location>
</feature>
<dbReference type="SMART" id="SM01381">
    <property type="entry name" value="7TM_GPCR_Srsx"/>
    <property type="match status" value="1"/>
</dbReference>
<dbReference type="PRINTS" id="PR00237">
    <property type="entry name" value="GPCRRHODOPSN"/>
</dbReference>
<feature type="transmembrane region" description="Helical" evidence="10">
    <location>
        <begin position="93"/>
        <end position="117"/>
    </location>
</feature>
<dbReference type="InterPro" id="IPR017452">
    <property type="entry name" value="GPCR_Rhodpsn_7TM"/>
</dbReference>
<dbReference type="SUPFAM" id="SSF81321">
    <property type="entry name" value="Family A G protein-coupled receptor-like"/>
    <property type="match status" value="1"/>
</dbReference>
<dbReference type="Gene3D" id="1.20.1070.10">
    <property type="entry name" value="Rhodopsin 7-helix transmembrane proteins"/>
    <property type="match status" value="1"/>
</dbReference>
<evidence type="ECO:0000256" key="9">
    <source>
        <dbReference type="RuleBase" id="RU000688"/>
    </source>
</evidence>
<proteinExistence type="inferred from homology"/>
<keyword evidence="5 9" id="KW-0297">G-protein coupled receptor</keyword>
<evidence type="ECO:0000313" key="12">
    <source>
        <dbReference type="Proteomes" id="UP000694941"/>
    </source>
</evidence>
<keyword evidence="4 10" id="KW-1133">Transmembrane helix</keyword>
<feature type="domain" description="G-protein coupled receptors family 1 profile" evidence="11">
    <location>
        <begin position="72"/>
        <end position="328"/>
    </location>
</feature>
<feature type="transmembrane region" description="Helical" evidence="10">
    <location>
        <begin position="273"/>
        <end position="293"/>
    </location>
</feature>
<evidence type="ECO:0000313" key="13">
    <source>
        <dbReference type="RefSeq" id="XP_022239351.1"/>
    </source>
</evidence>
<protein>
    <submittedName>
        <fullName evidence="13">Prolactin-releasing peptide receptor-like</fullName>
    </submittedName>
</protein>
<dbReference type="InterPro" id="IPR000276">
    <property type="entry name" value="GPCR_Rhodpsn"/>
</dbReference>
<dbReference type="GeneID" id="106457645"/>
<feature type="transmembrane region" description="Helical" evidence="10">
    <location>
        <begin position="56"/>
        <end position="81"/>
    </location>
</feature>
<dbReference type="PANTHER" id="PTHR24235">
    <property type="entry name" value="NEUROPEPTIDE Y RECEPTOR"/>
    <property type="match status" value="1"/>
</dbReference>
<dbReference type="PROSITE" id="PS50262">
    <property type="entry name" value="G_PROTEIN_RECEP_F1_2"/>
    <property type="match status" value="1"/>
</dbReference>
<evidence type="ECO:0000256" key="7">
    <source>
        <dbReference type="ARBA" id="ARBA00023170"/>
    </source>
</evidence>
<dbReference type="PRINTS" id="PR01012">
    <property type="entry name" value="NRPEPTIDEYR"/>
</dbReference>
<evidence type="ECO:0000256" key="2">
    <source>
        <dbReference type="ARBA" id="ARBA00010663"/>
    </source>
</evidence>
<organism evidence="12 13">
    <name type="scientific">Limulus polyphemus</name>
    <name type="common">Atlantic horseshoe crab</name>
    <dbReference type="NCBI Taxonomy" id="6850"/>
    <lineage>
        <taxon>Eukaryota</taxon>
        <taxon>Metazoa</taxon>
        <taxon>Ecdysozoa</taxon>
        <taxon>Arthropoda</taxon>
        <taxon>Chelicerata</taxon>
        <taxon>Merostomata</taxon>
        <taxon>Xiphosura</taxon>
        <taxon>Limulidae</taxon>
        <taxon>Limulus</taxon>
    </lineage>
</organism>
<keyword evidence="3 9" id="KW-0812">Transmembrane</keyword>
<evidence type="ECO:0000259" key="11">
    <source>
        <dbReference type="PROSITE" id="PS50262"/>
    </source>
</evidence>
<keyword evidence="12" id="KW-1185">Reference proteome</keyword>
<evidence type="ECO:0000256" key="6">
    <source>
        <dbReference type="ARBA" id="ARBA00023136"/>
    </source>
</evidence>
<evidence type="ECO:0000256" key="4">
    <source>
        <dbReference type="ARBA" id="ARBA00022989"/>
    </source>
</evidence>
<keyword evidence="8 9" id="KW-0807">Transducer</keyword>
<dbReference type="Proteomes" id="UP000694941">
    <property type="component" value="Unplaced"/>
</dbReference>
<evidence type="ECO:0000256" key="5">
    <source>
        <dbReference type="ARBA" id="ARBA00023040"/>
    </source>
</evidence>
<dbReference type="RefSeq" id="XP_022239351.1">
    <property type="nucleotide sequence ID" value="XM_022383643.1"/>
</dbReference>
<name>A0ABM1S6U6_LIMPO</name>
<reference evidence="13" key="1">
    <citation type="submission" date="2025-08" db="UniProtKB">
        <authorList>
            <consortium name="RefSeq"/>
        </authorList>
    </citation>
    <scope>IDENTIFICATION</scope>
    <source>
        <tissue evidence="13">Muscle</tissue>
    </source>
</reference>
<keyword evidence="7 9" id="KW-0675">Receptor</keyword>
<dbReference type="CDD" id="cd15203">
    <property type="entry name" value="7tmA_NPYR-like"/>
    <property type="match status" value="1"/>
</dbReference>